<feature type="transmembrane region" description="Helical" evidence="7">
    <location>
        <begin position="12"/>
        <end position="30"/>
    </location>
</feature>
<feature type="transmembrane region" description="Helical" evidence="7">
    <location>
        <begin position="303"/>
        <end position="321"/>
    </location>
</feature>
<evidence type="ECO:0000256" key="3">
    <source>
        <dbReference type="ARBA" id="ARBA00022448"/>
    </source>
</evidence>
<keyword evidence="6 7" id="KW-0472">Membrane</keyword>
<protein>
    <submittedName>
        <fullName evidence="9">Sodium:sulfate symporter transmembrane region</fullName>
    </submittedName>
</protein>
<feature type="transmembrane region" description="Helical" evidence="7">
    <location>
        <begin position="271"/>
        <end position="291"/>
    </location>
</feature>
<feature type="transmembrane region" description="Helical" evidence="7">
    <location>
        <begin position="400"/>
        <end position="417"/>
    </location>
</feature>
<keyword evidence="3" id="KW-0813">Transport</keyword>
<feature type="transmembrane region" description="Helical" evidence="7">
    <location>
        <begin position="42"/>
        <end position="69"/>
    </location>
</feature>
<keyword evidence="4 7" id="KW-0812">Transmembrane</keyword>
<comment type="subcellular location">
    <subcellularLocation>
        <location evidence="1">Membrane</location>
        <topology evidence="1">Multi-pass membrane protein</topology>
    </subcellularLocation>
</comment>
<evidence type="ECO:0000313" key="10">
    <source>
        <dbReference type="Proteomes" id="UP000190285"/>
    </source>
</evidence>
<dbReference type="InterPro" id="IPR004680">
    <property type="entry name" value="Cit_transptr-like_dom"/>
</dbReference>
<dbReference type="GO" id="GO:0022857">
    <property type="term" value="F:transmembrane transporter activity"/>
    <property type="evidence" value="ECO:0007669"/>
    <property type="project" value="TreeGrafter"/>
</dbReference>
<feature type="transmembrane region" description="Helical" evidence="7">
    <location>
        <begin position="460"/>
        <end position="482"/>
    </location>
</feature>
<dbReference type="Pfam" id="PF03600">
    <property type="entry name" value="CitMHS"/>
    <property type="match status" value="1"/>
</dbReference>
<evidence type="ECO:0000259" key="8">
    <source>
        <dbReference type="Pfam" id="PF03600"/>
    </source>
</evidence>
<feature type="domain" description="Citrate transporter-like" evidence="8">
    <location>
        <begin position="51"/>
        <end position="429"/>
    </location>
</feature>
<feature type="transmembrane region" description="Helical" evidence="7">
    <location>
        <begin position="337"/>
        <end position="356"/>
    </location>
</feature>
<comment type="similarity">
    <text evidence="2">Belongs to the SLC13A/DASS transporter (TC 2.A.47) family. NADC subfamily.</text>
</comment>
<evidence type="ECO:0000256" key="1">
    <source>
        <dbReference type="ARBA" id="ARBA00004141"/>
    </source>
</evidence>
<dbReference type="GO" id="GO:0005886">
    <property type="term" value="C:plasma membrane"/>
    <property type="evidence" value="ECO:0007669"/>
    <property type="project" value="TreeGrafter"/>
</dbReference>
<evidence type="ECO:0000256" key="6">
    <source>
        <dbReference type="ARBA" id="ARBA00023136"/>
    </source>
</evidence>
<proteinExistence type="inferred from homology"/>
<dbReference type="OrthoDB" id="84615at2"/>
<sequence>MNTDKFCMEKTKLIQIIACLAIVILFWIVPPVEPMTTVGMKVIGVFIATVLLLSLVDTVWPAMLALVLLSRTGVTTLNTAISGSFGSWIIYFVLMSFIMTYALNESGFTTRLVAKFMSLKFVSKSPWIFTFSLGALGMLLGCFMDQVPAASFMLSFCSKIYQELGYDKKDSYPNIANIVTIFGVNIGGAMTPISHSLIILGLGIYEGATGKAISLFTYLAYGVPTGILLFILMAIMIRLFAKPDMSKFKNFNIENVINKQNPMDLKEKTTVFIFFATVVMWMLPGIMNMFVGSSSFVKALNSYGITFWAILSVVLMSVISINEKPIIDVADIVNKKINWAILIFISIGVYLGSAVSDKATGVTDFIGEKIVPLTSGVSPMIIVLIITFITLFLTNFASNVTTITVMTGVGVALALSGKSIDPVAIALTTTLCGSCAFVCPSSFATVAMLHGDDYSNRSKIFKYGIAMLIVTTLIVTFVSYNISSMML</sequence>
<dbReference type="STRING" id="36842.SAMN02194393_05464"/>
<feature type="transmembrane region" description="Helical" evidence="7">
    <location>
        <begin position="175"/>
        <end position="198"/>
    </location>
</feature>
<dbReference type="Proteomes" id="UP000190285">
    <property type="component" value="Unassembled WGS sequence"/>
</dbReference>
<feature type="transmembrane region" description="Helical" evidence="7">
    <location>
        <begin position="127"/>
        <end position="154"/>
    </location>
</feature>
<feature type="transmembrane region" description="Helical" evidence="7">
    <location>
        <begin position="81"/>
        <end position="103"/>
    </location>
</feature>
<reference evidence="9 10" key="1">
    <citation type="submission" date="2017-02" db="EMBL/GenBank/DDBJ databases">
        <authorList>
            <person name="Peterson S.W."/>
        </authorList>
    </citation>
    <scope>NUCLEOTIDE SEQUENCE [LARGE SCALE GENOMIC DNA]</scope>
    <source>
        <strain evidence="9 10">M1</strain>
    </source>
</reference>
<feature type="transmembrane region" description="Helical" evidence="7">
    <location>
        <begin position="376"/>
        <end position="393"/>
    </location>
</feature>
<dbReference type="RefSeq" id="WP_079496022.1">
    <property type="nucleotide sequence ID" value="NZ_FUZT01000028.1"/>
</dbReference>
<evidence type="ECO:0000256" key="4">
    <source>
        <dbReference type="ARBA" id="ARBA00022692"/>
    </source>
</evidence>
<gene>
    <name evidence="9" type="ORF">SAMN02194393_05464</name>
</gene>
<evidence type="ECO:0000256" key="7">
    <source>
        <dbReference type="SAM" id="Phobius"/>
    </source>
</evidence>
<keyword evidence="5 7" id="KW-1133">Transmembrane helix</keyword>
<accession>A0A1T5MVW4</accession>
<keyword evidence="10" id="KW-1185">Reference proteome</keyword>
<dbReference type="PANTHER" id="PTHR10283:SF82">
    <property type="entry name" value="SOLUTE CARRIER FAMILY 13 MEMBER 2"/>
    <property type="match status" value="1"/>
</dbReference>
<evidence type="ECO:0000256" key="2">
    <source>
        <dbReference type="ARBA" id="ARBA00006772"/>
    </source>
</evidence>
<dbReference type="PANTHER" id="PTHR10283">
    <property type="entry name" value="SOLUTE CARRIER FAMILY 13 MEMBER"/>
    <property type="match status" value="1"/>
</dbReference>
<evidence type="ECO:0000256" key="5">
    <source>
        <dbReference type="ARBA" id="ARBA00022989"/>
    </source>
</evidence>
<evidence type="ECO:0000313" key="9">
    <source>
        <dbReference type="EMBL" id="SKC92337.1"/>
    </source>
</evidence>
<feature type="transmembrane region" description="Helical" evidence="7">
    <location>
        <begin position="218"/>
        <end position="241"/>
    </location>
</feature>
<organism evidence="9 10">
    <name type="scientific">Maledivibacter halophilus</name>
    <dbReference type="NCBI Taxonomy" id="36842"/>
    <lineage>
        <taxon>Bacteria</taxon>
        <taxon>Bacillati</taxon>
        <taxon>Bacillota</taxon>
        <taxon>Clostridia</taxon>
        <taxon>Peptostreptococcales</taxon>
        <taxon>Caminicellaceae</taxon>
        <taxon>Maledivibacter</taxon>
    </lineage>
</organism>
<dbReference type="EMBL" id="FUZT01000028">
    <property type="protein sequence ID" value="SKC92337.1"/>
    <property type="molecule type" value="Genomic_DNA"/>
</dbReference>
<name>A0A1T5MVW4_9FIRM</name>
<feature type="transmembrane region" description="Helical" evidence="7">
    <location>
        <begin position="423"/>
        <end position="448"/>
    </location>
</feature>
<dbReference type="AlphaFoldDB" id="A0A1T5MVW4"/>